<dbReference type="Gene3D" id="1.10.260.40">
    <property type="entry name" value="lambda repressor-like DNA-binding domains"/>
    <property type="match status" value="1"/>
</dbReference>
<evidence type="ECO:0000259" key="1">
    <source>
        <dbReference type="PROSITE" id="PS50943"/>
    </source>
</evidence>
<sequence>MTPDDFRRWRKALGLKQKDAADALGLKKRVIQYYEKGDRDGKAVEIPVAVALACYAISQGVTRYDASELIYESE</sequence>
<organism evidence="2 3">
    <name type="scientific">Georhizobium profundi</name>
    <dbReference type="NCBI Taxonomy" id="2341112"/>
    <lineage>
        <taxon>Bacteria</taxon>
        <taxon>Pseudomonadati</taxon>
        <taxon>Pseudomonadota</taxon>
        <taxon>Alphaproteobacteria</taxon>
        <taxon>Hyphomicrobiales</taxon>
        <taxon>Rhizobiaceae</taxon>
        <taxon>Georhizobium</taxon>
    </lineage>
</organism>
<dbReference type="Proteomes" id="UP000268192">
    <property type="component" value="Chromosome"/>
</dbReference>
<reference evidence="2 3" key="1">
    <citation type="submission" date="2018-09" db="EMBL/GenBank/DDBJ databases">
        <title>Marinorhizobium profundi gen. nov., sp. nov., isolated from a deep-sea sediment sample from the New Britain Trench and proposal of Marinorhizobiaceae fam. nov. in the order Rhizobiales of the class Alphaproteobacteria.</title>
        <authorList>
            <person name="Cao J."/>
        </authorList>
    </citation>
    <scope>NUCLEOTIDE SEQUENCE [LARGE SCALE GENOMIC DNA]</scope>
    <source>
        <strain evidence="2 3">WS11</strain>
    </source>
</reference>
<evidence type="ECO:0000313" key="2">
    <source>
        <dbReference type="EMBL" id="AZN71194.1"/>
    </source>
</evidence>
<dbReference type="AlphaFoldDB" id="A0A3S9B2R0"/>
<proteinExistence type="predicted"/>
<dbReference type="GO" id="GO:0003677">
    <property type="term" value="F:DNA binding"/>
    <property type="evidence" value="ECO:0007669"/>
    <property type="project" value="InterPro"/>
</dbReference>
<dbReference type="RefSeq" id="WP_126009237.1">
    <property type="nucleotide sequence ID" value="NZ_CP032509.1"/>
</dbReference>
<dbReference type="InterPro" id="IPR010982">
    <property type="entry name" value="Lambda_DNA-bd_dom_sf"/>
</dbReference>
<dbReference type="SMART" id="SM00530">
    <property type="entry name" value="HTH_XRE"/>
    <property type="match status" value="1"/>
</dbReference>
<name>A0A3S9B2R0_9HYPH</name>
<gene>
    <name evidence="2" type="ORF">D5400_07835</name>
</gene>
<dbReference type="OrthoDB" id="8234829at2"/>
<accession>A0A3S9B2R0</accession>
<keyword evidence="3" id="KW-1185">Reference proteome</keyword>
<feature type="domain" description="HTH cro/C1-type" evidence="1">
    <location>
        <begin position="6"/>
        <end position="39"/>
    </location>
</feature>
<dbReference type="InterPro" id="IPR001387">
    <property type="entry name" value="Cro/C1-type_HTH"/>
</dbReference>
<dbReference type="KEGG" id="abaw:D5400_07835"/>
<dbReference type="EMBL" id="CP032509">
    <property type="protein sequence ID" value="AZN71194.1"/>
    <property type="molecule type" value="Genomic_DNA"/>
</dbReference>
<evidence type="ECO:0000313" key="3">
    <source>
        <dbReference type="Proteomes" id="UP000268192"/>
    </source>
</evidence>
<dbReference type="CDD" id="cd00093">
    <property type="entry name" value="HTH_XRE"/>
    <property type="match status" value="1"/>
</dbReference>
<dbReference type="SUPFAM" id="SSF47413">
    <property type="entry name" value="lambda repressor-like DNA-binding domains"/>
    <property type="match status" value="1"/>
</dbReference>
<protein>
    <submittedName>
        <fullName evidence="2">XRE family transcriptional regulator</fullName>
    </submittedName>
</protein>
<dbReference type="Pfam" id="PF01381">
    <property type="entry name" value="HTH_3"/>
    <property type="match status" value="1"/>
</dbReference>
<dbReference type="PROSITE" id="PS50943">
    <property type="entry name" value="HTH_CROC1"/>
    <property type="match status" value="1"/>
</dbReference>